<dbReference type="InterPro" id="IPR010036">
    <property type="entry name" value="MDP_1_eu_arc"/>
</dbReference>
<reference evidence="2" key="1">
    <citation type="journal article" date="2012" name="Science">
        <title>The Paleozoic origin of enzymatic lignin decomposition reconstructed from 31 fungal genomes.</title>
        <authorList>
            <person name="Floudas D."/>
            <person name="Binder M."/>
            <person name="Riley R."/>
            <person name="Barry K."/>
            <person name="Blanchette R.A."/>
            <person name="Henrissat B."/>
            <person name="Martinez A.T."/>
            <person name="Otillar R."/>
            <person name="Spatafora J.W."/>
            <person name="Yadav J.S."/>
            <person name="Aerts A."/>
            <person name="Benoit I."/>
            <person name="Boyd A."/>
            <person name="Carlson A."/>
            <person name="Copeland A."/>
            <person name="Coutinho P.M."/>
            <person name="de Vries R.P."/>
            <person name="Ferreira P."/>
            <person name="Findley K."/>
            <person name="Foster B."/>
            <person name="Gaskell J."/>
            <person name="Glotzer D."/>
            <person name="Gorecki P."/>
            <person name="Heitman J."/>
            <person name="Hesse C."/>
            <person name="Hori C."/>
            <person name="Igarashi K."/>
            <person name="Jurgens J.A."/>
            <person name="Kallen N."/>
            <person name="Kersten P."/>
            <person name="Kohler A."/>
            <person name="Kuees U."/>
            <person name="Kumar T.K.A."/>
            <person name="Kuo A."/>
            <person name="LaButti K."/>
            <person name="Larrondo L.F."/>
            <person name="Lindquist E."/>
            <person name="Ling A."/>
            <person name="Lombard V."/>
            <person name="Lucas S."/>
            <person name="Lundell T."/>
            <person name="Martin R."/>
            <person name="McLaughlin D.J."/>
            <person name="Morgenstern I."/>
            <person name="Morin E."/>
            <person name="Murat C."/>
            <person name="Nagy L.G."/>
            <person name="Nolan M."/>
            <person name="Ohm R.A."/>
            <person name="Patyshakuliyeva A."/>
            <person name="Rokas A."/>
            <person name="Ruiz-Duenas F.J."/>
            <person name="Sabat G."/>
            <person name="Salamov A."/>
            <person name="Samejima M."/>
            <person name="Schmutz J."/>
            <person name="Slot J.C."/>
            <person name="St John F."/>
            <person name="Stenlid J."/>
            <person name="Sun H."/>
            <person name="Sun S."/>
            <person name="Syed K."/>
            <person name="Tsang A."/>
            <person name="Wiebenga A."/>
            <person name="Young D."/>
            <person name="Pisabarro A."/>
            <person name="Eastwood D.C."/>
            <person name="Martin F."/>
            <person name="Cullen D."/>
            <person name="Grigoriev I.V."/>
            <person name="Hibbett D.S."/>
        </authorList>
    </citation>
    <scope>NUCLEOTIDE SEQUENCE [LARGE SCALE GENOMIC DNA]</scope>
    <source>
        <strain evidence="2">RWD-64-598 SS2</strain>
    </source>
</reference>
<sequence length="147" mass="16803">MPILYLTNFMGLVDGEQVSREKSAISFFKQVKDHAKVDYSDMILFDDEAVNNDITHELGITFQILKYKDGLTWGDYQRGIDMWQRAKSIRSPYKGQILSHYPLALPIGYAAVDEGTLHLLEKGESWVDTNDSARWGYGMYLTDNPAM</sequence>
<dbReference type="AlphaFoldDB" id="R7SD84"/>
<dbReference type="Proteomes" id="UP000053558">
    <property type="component" value="Unassembled WGS sequence"/>
</dbReference>
<dbReference type="EMBL" id="JH711661">
    <property type="protein sequence ID" value="EIW73820.1"/>
    <property type="molecule type" value="Genomic_DNA"/>
</dbReference>
<proteinExistence type="predicted"/>
<dbReference type="KEGG" id="cput:CONPUDRAFT_160682"/>
<dbReference type="Pfam" id="PF12689">
    <property type="entry name" value="Acid_PPase"/>
    <property type="match status" value="1"/>
</dbReference>
<dbReference type="GeneID" id="19204371"/>
<dbReference type="GO" id="GO:0016791">
    <property type="term" value="F:phosphatase activity"/>
    <property type="evidence" value="ECO:0007669"/>
    <property type="project" value="InterPro"/>
</dbReference>
<dbReference type="OrthoDB" id="2865258at2759"/>
<dbReference type="InterPro" id="IPR023214">
    <property type="entry name" value="HAD_sf"/>
</dbReference>
<dbReference type="eggNOG" id="KOG4549">
    <property type="taxonomic scope" value="Eukaryota"/>
</dbReference>
<accession>R7SD84</accession>
<organism evidence="1 2">
    <name type="scientific">Coniophora puteana (strain RWD-64-598)</name>
    <name type="common">Brown rot fungus</name>
    <dbReference type="NCBI Taxonomy" id="741705"/>
    <lineage>
        <taxon>Eukaryota</taxon>
        <taxon>Fungi</taxon>
        <taxon>Dikarya</taxon>
        <taxon>Basidiomycota</taxon>
        <taxon>Agaricomycotina</taxon>
        <taxon>Agaricomycetes</taxon>
        <taxon>Agaricomycetidae</taxon>
        <taxon>Boletales</taxon>
        <taxon>Coniophorineae</taxon>
        <taxon>Coniophoraceae</taxon>
        <taxon>Coniophora</taxon>
    </lineage>
</organism>
<evidence type="ECO:0000313" key="1">
    <source>
        <dbReference type="EMBL" id="EIW73820.1"/>
    </source>
</evidence>
<keyword evidence="2" id="KW-1185">Reference proteome</keyword>
<name>R7SD84_CONPW</name>
<dbReference type="RefSeq" id="XP_007776005.1">
    <property type="nucleotide sequence ID" value="XM_007777815.1"/>
</dbReference>
<protein>
    <submittedName>
        <fullName evidence="1">Uncharacterized protein</fullName>
    </submittedName>
</protein>
<dbReference type="Gene3D" id="3.40.50.1000">
    <property type="entry name" value="HAD superfamily/HAD-like"/>
    <property type="match status" value="1"/>
</dbReference>
<gene>
    <name evidence="1" type="ORF">CONPUDRAFT_160682</name>
</gene>
<evidence type="ECO:0000313" key="2">
    <source>
        <dbReference type="Proteomes" id="UP000053558"/>
    </source>
</evidence>